<evidence type="ECO:0000256" key="1">
    <source>
        <dbReference type="SAM" id="MobiDB-lite"/>
    </source>
</evidence>
<dbReference type="Proteomes" id="UP000594638">
    <property type="component" value="Unassembled WGS sequence"/>
</dbReference>
<gene>
    <name evidence="2" type="ORF">OLEA9_A074075</name>
</gene>
<organism evidence="2 3">
    <name type="scientific">Olea europaea subsp. europaea</name>
    <dbReference type="NCBI Taxonomy" id="158383"/>
    <lineage>
        <taxon>Eukaryota</taxon>
        <taxon>Viridiplantae</taxon>
        <taxon>Streptophyta</taxon>
        <taxon>Embryophyta</taxon>
        <taxon>Tracheophyta</taxon>
        <taxon>Spermatophyta</taxon>
        <taxon>Magnoliopsida</taxon>
        <taxon>eudicotyledons</taxon>
        <taxon>Gunneridae</taxon>
        <taxon>Pentapetalae</taxon>
        <taxon>asterids</taxon>
        <taxon>lamiids</taxon>
        <taxon>Lamiales</taxon>
        <taxon>Oleaceae</taxon>
        <taxon>Oleeae</taxon>
        <taxon>Olea</taxon>
    </lineage>
</organism>
<dbReference type="EMBL" id="CACTIH010007413">
    <property type="protein sequence ID" value="CAA3012838.1"/>
    <property type="molecule type" value="Genomic_DNA"/>
</dbReference>
<evidence type="ECO:0000313" key="3">
    <source>
        <dbReference type="Proteomes" id="UP000594638"/>
    </source>
</evidence>
<dbReference type="Gramene" id="OE9A074075T1">
    <property type="protein sequence ID" value="OE9A074075C1"/>
    <property type="gene ID" value="OE9A074075"/>
</dbReference>
<feature type="compositionally biased region" description="Low complexity" evidence="1">
    <location>
        <begin position="194"/>
        <end position="207"/>
    </location>
</feature>
<dbReference type="AlphaFoldDB" id="A0A8S0U3C4"/>
<feature type="compositionally biased region" description="Polar residues" evidence="1">
    <location>
        <begin position="217"/>
        <end position="231"/>
    </location>
</feature>
<protein>
    <submittedName>
        <fullName evidence="2">Uncharacterized protein</fullName>
    </submittedName>
</protein>
<accession>A0A8S0U3C4</accession>
<proteinExistence type="predicted"/>
<reference evidence="2 3" key="1">
    <citation type="submission" date="2019-12" db="EMBL/GenBank/DDBJ databases">
        <authorList>
            <person name="Alioto T."/>
            <person name="Alioto T."/>
            <person name="Gomez Garrido J."/>
        </authorList>
    </citation>
    <scope>NUCLEOTIDE SEQUENCE [LARGE SCALE GENOMIC DNA]</scope>
</reference>
<evidence type="ECO:0000313" key="2">
    <source>
        <dbReference type="EMBL" id="CAA3012838.1"/>
    </source>
</evidence>
<feature type="region of interest" description="Disordered" evidence="1">
    <location>
        <begin position="150"/>
        <end position="250"/>
    </location>
</feature>
<sequence length="250" mass="26951">MNYPEVGEVDDGDVRCACHLRKSLRKSIYGNQLRKLDGVDSSGDSVMDKVDVVEADVGTNDQAVEQIWETSTSDIPCSVENEAGVEVANDRPDRFAEPSTIRNATVDQSSAFEDPGNAPILPSVEKAINAQNTGTRSSGGESEVEEEVIGLEHFSDAKYEREDEEEDDQGKDTIFRLSEGLDFGLGNVGNKGPNQQNVNVNAVNSSSDCGDSDDLRSMSSGDEAGTTSNSGKEVWFNPSTDMVDPKFQIG</sequence>
<name>A0A8S0U3C4_OLEEU</name>
<comment type="caution">
    <text evidence="2">The sequence shown here is derived from an EMBL/GenBank/DDBJ whole genome shotgun (WGS) entry which is preliminary data.</text>
</comment>
<keyword evidence="3" id="KW-1185">Reference proteome</keyword>